<keyword evidence="2" id="KW-1185">Reference proteome</keyword>
<comment type="caution">
    <text evidence="1">The sequence shown here is derived from an EMBL/GenBank/DDBJ whole genome shotgun (WGS) entry which is preliminary data.</text>
</comment>
<accession>A0ABQ2LBM8</accession>
<dbReference type="PANTHER" id="PTHR33973:SF4">
    <property type="entry name" value="OS07G0153300 PROTEIN"/>
    <property type="match status" value="1"/>
</dbReference>
<evidence type="ECO:0000313" key="2">
    <source>
        <dbReference type="Proteomes" id="UP000602381"/>
    </source>
</evidence>
<evidence type="ECO:0000313" key="1">
    <source>
        <dbReference type="EMBL" id="GGO09372.1"/>
    </source>
</evidence>
<gene>
    <name evidence="1" type="ORF">GCM10007972_10840</name>
</gene>
<proteinExistence type="predicted"/>
<dbReference type="Proteomes" id="UP000602381">
    <property type="component" value="Unassembled WGS sequence"/>
</dbReference>
<organism evidence="1 2">
    <name type="scientific">Iodidimonas muriae</name>
    <dbReference type="NCBI Taxonomy" id="261467"/>
    <lineage>
        <taxon>Bacteria</taxon>
        <taxon>Pseudomonadati</taxon>
        <taxon>Pseudomonadota</taxon>
        <taxon>Alphaproteobacteria</taxon>
        <taxon>Iodidimonadales</taxon>
        <taxon>Iodidimonadaceae</taxon>
        <taxon>Iodidimonas</taxon>
    </lineage>
</organism>
<dbReference type="PANTHER" id="PTHR33973">
    <property type="entry name" value="OS07G0153300 PROTEIN"/>
    <property type="match status" value="1"/>
</dbReference>
<dbReference type="EMBL" id="BMOV01000003">
    <property type="protein sequence ID" value="GGO09372.1"/>
    <property type="molecule type" value="Genomic_DNA"/>
</dbReference>
<protein>
    <submittedName>
        <fullName evidence="1">DUF1365 domain-containing protein</fullName>
    </submittedName>
</protein>
<name>A0ABQ2LBM8_9PROT</name>
<dbReference type="InterPro" id="IPR010775">
    <property type="entry name" value="DUF1365"/>
</dbReference>
<reference evidence="2" key="1">
    <citation type="journal article" date="2019" name="Int. J. Syst. Evol. Microbiol.">
        <title>The Global Catalogue of Microorganisms (GCM) 10K type strain sequencing project: providing services to taxonomists for standard genome sequencing and annotation.</title>
        <authorList>
            <consortium name="The Broad Institute Genomics Platform"/>
            <consortium name="The Broad Institute Genome Sequencing Center for Infectious Disease"/>
            <person name="Wu L."/>
            <person name="Ma J."/>
        </authorList>
    </citation>
    <scope>NUCLEOTIDE SEQUENCE [LARGE SCALE GENOMIC DNA]</scope>
    <source>
        <strain evidence="2">JCM 17843</strain>
    </source>
</reference>
<dbReference type="RefSeq" id="WP_150005017.1">
    <property type="nucleotide sequence ID" value="NZ_BMOV01000003.1"/>
</dbReference>
<dbReference type="Pfam" id="PF07103">
    <property type="entry name" value="DUF1365"/>
    <property type="match status" value="1"/>
</dbReference>
<sequence length="251" mass="27890">MNGPVEHIMGITTHKRLGKIGHQFHYSVDYVLIDPEAEDAPPLLFSRNRFNLMAVYDRDHGGPPKKGRGPDWAREILAINGLGHRTLQLRLLTQPRFLGYGFNPVSFWLAIEGAALIAVIAEVSTPFGDRHSYLCHLPDFAPITKSTRIKTPKSLHVSPFQDVAGDYEFCFDITSAHIAIRILYRNGSEGVMATLSGSRTALTNAGLLKAGIRRPLGALRGIILIYWQALRLKLKGARYRARPTPPNSEIS</sequence>